<dbReference type="Proteomes" id="UP000251314">
    <property type="component" value="Unassembled WGS sequence"/>
</dbReference>
<name>A0A329S8P2_9STRA</name>
<evidence type="ECO:0000313" key="1">
    <source>
        <dbReference type="EMBL" id="RAW32028.1"/>
    </source>
</evidence>
<organism evidence="1 2">
    <name type="scientific">Phytophthora cactorum</name>
    <dbReference type="NCBI Taxonomy" id="29920"/>
    <lineage>
        <taxon>Eukaryota</taxon>
        <taxon>Sar</taxon>
        <taxon>Stramenopiles</taxon>
        <taxon>Oomycota</taxon>
        <taxon>Peronosporomycetes</taxon>
        <taxon>Peronosporales</taxon>
        <taxon>Peronosporaceae</taxon>
        <taxon>Phytophthora</taxon>
    </lineage>
</organism>
<dbReference type="STRING" id="29920.A0A329S8P2"/>
<dbReference type="VEuPathDB" id="FungiDB:PC110_g11638"/>
<sequence>MEGIIGRGHNALDDRQELRKAIRRFVTIPDDRRFQREDNETLMAEVTVEALAMIIEDLNRHKAARSDGLSNNLYKNAASIMILILTNLSDIVLRWKHRPESFLKAVIIPLR</sequence>
<comment type="caution">
    <text evidence="1">The sequence shown here is derived from an EMBL/GenBank/DDBJ whole genome shotgun (WGS) entry which is preliminary data.</text>
</comment>
<proteinExistence type="predicted"/>
<accession>A0A329S8P2</accession>
<protein>
    <submittedName>
        <fullName evidence="1">Uncharacterized protein</fullName>
    </submittedName>
</protein>
<dbReference type="OrthoDB" id="126439at2759"/>
<reference evidence="1 2" key="1">
    <citation type="submission" date="2018-01" db="EMBL/GenBank/DDBJ databases">
        <title>Draft genome of the strawberry crown rot pathogen Phytophthora cactorum.</title>
        <authorList>
            <person name="Armitage A.D."/>
            <person name="Lysoe E."/>
            <person name="Nellist C.F."/>
            <person name="Harrison R.J."/>
            <person name="Brurberg M.B."/>
        </authorList>
    </citation>
    <scope>NUCLEOTIDE SEQUENCE [LARGE SCALE GENOMIC DNA]</scope>
    <source>
        <strain evidence="1 2">10300</strain>
    </source>
</reference>
<dbReference type="AlphaFoldDB" id="A0A329S8P2"/>
<evidence type="ECO:0000313" key="2">
    <source>
        <dbReference type="Proteomes" id="UP000251314"/>
    </source>
</evidence>
<dbReference type="EMBL" id="MJFZ01000296">
    <property type="protein sequence ID" value="RAW32028.1"/>
    <property type="molecule type" value="Genomic_DNA"/>
</dbReference>
<gene>
    <name evidence="1" type="ORF">PC110_g11638</name>
</gene>
<keyword evidence="2" id="KW-1185">Reference proteome</keyword>